<organism evidence="1 2">
    <name type="scientific">Tanacetum coccineum</name>
    <dbReference type="NCBI Taxonomy" id="301880"/>
    <lineage>
        <taxon>Eukaryota</taxon>
        <taxon>Viridiplantae</taxon>
        <taxon>Streptophyta</taxon>
        <taxon>Embryophyta</taxon>
        <taxon>Tracheophyta</taxon>
        <taxon>Spermatophyta</taxon>
        <taxon>Magnoliopsida</taxon>
        <taxon>eudicotyledons</taxon>
        <taxon>Gunneridae</taxon>
        <taxon>Pentapetalae</taxon>
        <taxon>asterids</taxon>
        <taxon>campanulids</taxon>
        <taxon>Asterales</taxon>
        <taxon>Asteraceae</taxon>
        <taxon>Asteroideae</taxon>
        <taxon>Anthemideae</taxon>
        <taxon>Anthemidinae</taxon>
        <taxon>Tanacetum</taxon>
    </lineage>
</organism>
<dbReference type="EMBL" id="BQNB010018120">
    <property type="protein sequence ID" value="GJT70896.1"/>
    <property type="molecule type" value="Genomic_DNA"/>
</dbReference>
<comment type="caution">
    <text evidence="1">The sequence shown here is derived from an EMBL/GenBank/DDBJ whole genome shotgun (WGS) entry which is preliminary data.</text>
</comment>
<evidence type="ECO:0000313" key="1">
    <source>
        <dbReference type="EMBL" id="GJT70896.1"/>
    </source>
</evidence>
<sequence>MNLAIPDNGTASADGFEFLGCYCHEKEEWSDIGSEWQWGKPSRANQGRRRKGGVEVATTTETKVGKRVKWDCSRQEILYSQNGSNVLWIAYLGPVNIAKASDLWRDVKNPCHKKTFTHQLSRQQHDGSRSAQCNLKNTYAVLKEVRTTFPKLRPWWHGGLLHKTVLFVKVMGYRIARENQTKPWAGRSTMNDGSHATVGSDVIKLVICVSSSYIDLGEGYSKVLMVYFAKNNLKKDDASYACRCAHTCYRAEEGEELDQRWCGGVRSMTFSHDGKYVLSSTLGERYVDVWEVAGRKKKSACCVLAMDYPDICIDSR</sequence>
<dbReference type="PANTHER" id="PTHR45290:SF1">
    <property type="entry name" value="OS03G0300300 PROTEIN"/>
    <property type="match status" value="1"/>
</dbReference>
<dbReference type="PANTHER" id="PTHR45290">
    <property type="entry name" value="OS03G0300300 PROTEIN"/>
    <property type="match status" value="1"/>
</dbReference>
<gene>
    <name evidence="1" type="ORF">Tco_1030182</name>
</gene>
<proteinExistence type="predicted"/>
<protein>
    <recommendedName>
        <fullName evidence="3">Transducin/WD40 repeat-like superfamily protein</fullName>
    </recommendedName>
</protein>
<name>A0ABQ5G5S9_9ASTR</name>
<reference evidence="1" key="2">
    <citation type="submission" date="2022-01" db="EMBL/GenBank/DDBJ databases">
        <authorList>
            <person name="Yamashiro T."/>
            <person name="Shiraishi A."/>
            <person name="Satake H."/>
            <person name="Nakayama K."/>
        </authorList>
    </citation>
    <scope>NUCLEOTIDE SEQUENCE</scope>
</reference>
<reference evidence="1" key="1">
    <citation type="journal article" date="2022" name="Int. J. Mol. Sci.">
        <title>Draft Genome of Tanacetum Coccineum: Genomic Comparison of Closely Related Tanacetum-Family Plants.</title>
        <authorList>
            <person name="Yamashiro T."/>
            <person name="Shiraishi A."/>
            <person name="Nakayama K."/>
            <person name="Satake H."/>
        </authorList>
    </citation>
    <scope>NUCLEOTIDE SEQUENCE</scope>
</reference>
<evidence type="ECO:0000313" key="2">
    <source>
        <dbReference type="Proteomes" id="UP001151760"/>
    </source>
</evidence>
<accession>A0ABQ5G5S9</accession>
<dbReference type="Proteomes" id="UP001151760">
    <property type="component" value="Unassembled WGS sequence"/>
</dbReference>
<keyword evidence="2" id="KW-1185">Reference proteome</keyword>
<evidence type="ECO:0008006" key="3">
    <source>
        <dbReference type="Google" id="ProtNLM"/>
    </source>
</evidence>